<reference evidence="1" key="1">
    <citation type="submission" date="2022-03" db="EMBL/GenBank/DDBJ databases">
        <authorList>
            <person name="Alioto T."/>
            <person name="Alioto T."/>
            <person name="Gomez Garrido J."/>
        </authorList>
    </citation>
    <scope>NUCLEOTIDE SEQUENCE</scope>
</reference>
<gene>
    <name evidence="1" type="ORF">PECUL_23A012051</name>
</gene>
<organism evidence="1 2">
    <name type="scientific">Pelobates cultripes</name>
    <name type="common">Western spadefoot toad</name>
    <dbReference type="NCBI Taxonomy" id="61616"/>
    <lineage>
        <taxon>Eukaryota</taxon>
        <taxon>Metazoa</taxon>
        <taxon>Chordata</taxon>
        <taxon>Craniata</taxon>
        <taxon>Vertebrata</taxon>
        <taxon>Euteleostomi</taxon>
        <taxon>Amphibia</taxon>
        <taxon>Batrachia</taxon>
        <taxon>Anura</taxon>
        <taxon>Pelobatoidea</taxon>
        <taxon>Pelobatidae</taxon>
        <taxon>Pelobates</taxon>
    </lineage>
</organism>
<keyword evidence="2" id="KW-1185">Reference proteome</keyword>
<sequence>MPWGLTLKSSELWARCDAPFNVAGIQLPSIFPSEGIGKQQSEAGLHDKRDRATLQAGQNYRQAIPLP</sequence>
<dbReference type="AlphaFoldDB" id="A0AAD1W1Q6"/>
<evidence type="ECO:0000313" key="1">
    <source>
        <dbReference type="EMBL" id="CAH2277726.1"/>
    </source>
</evidence>
<proteinExistence type="predicted"/>
<evidence type="ECO:0000313" key="2">
    <source>
        <dbReference type="Proteomes" id="UP001295444"/>
    </source>
</evidence>
<accession>A0AAD1W1Q6</accession>
<dbReference type="Proteomes" id="UP001295444">
    <property type="component" value="Chromosome 03"/>
</dbReference>
<feature type="non-terminal residue" evidence="1">
    <location>
        <position position="67"/>
    </location>
</feature>
<protein>
    <submittedName>
        <fullName evidence="1">Uncharacterized protein</fullName>
    </submittedName>
</protein>
<dbReference type="EMBL" id="OW240914">
    <property type="protein sequence ID" value="CAH2277726.1"/>
    <property type="molecule type" value="Genomic_DNA"/>
</dbReference>
<name>A0AAD1W1Q6_PELCU</name>